<keyword evidence="1" id="KW-1133">Transmembrane helix</keyword>
<dbReference type="OrthoDB" id="9800141at2"/>
<dbReference type="STRING" id="452.Lspi_2052"/>
<comment type="caution">
    <text evidence="3">The sequence shown here is derived from an EMBL/GenBank/DDBJ whole genome shotgun (WGS) entry which is preliminary data.</text>
</comment>
<proteinExistence type="predicted"/>
<dbReference type="PATRIC" id="fig|452.5.peg.2259"/>
<organism evidence="3 4">
    <name type="scientific">Legionella spiritensis</name>
    <dbReference type="NCBI Taxonomy" id="452"/>
    <lineage>
        <taxon>Bacteria</taxon>
        <taxon>Pseudomonadati</taxon>
        <taxon>Pseudomonadota</taxon>
        <taxon>Gammaproteobacteria</taxon>
        <taxon>Legionellales</taxon>
        <taxon>Legionellaceae</taxon>
        <taxon>Legionella</taxon>
    </lineage>
</organism>
<dbReference type="InterPro" id="IPR028096">
    <property type="entry name" value="EfeO_Cupredoxin"/>
</dbReference>
<reference evidence="3 4" key="1">
    <citation type="submission" date="2015-11" db="EMBL/GenBank/DDBJ databases">
        <title>Genomic analysis of 38 Legionella species identifies large and diverse effector repertoires.</title>
        <authorList>
            <person name="Burstein D."/>
            <person name="Amaro F."/>
            <person name="Zusman T."/>
            <person name="Lifshitz Z."/>
            <person name="Cohen O."/>
            <person name="Gilbert J.A."/>
            <person name="Pupko T."/>
            <person name="Shuman H.A."/>
            <person name="Segal G."/>
        </authorList>
    </citation>
    <scope>NUCLEOTIDE SEQUENCE [LARGE SCALE GENOMIC DNA]</scope>
    <source>
        <strain evidence="3 4">Mt.St.Helens-9</strain>
    </source>
</reference>
<dbReference type="Proteomes" id="UP000054877">
    <property type="component" value="Unassembled WGS sequence"/>
</dbReference>
<dbReference type="Pfam" id="PF13473">
    <property type="entry name" value="Cupredoxin_1"/>
    <property type="match status" value="1"/>
</dbReference>
<feature type="transmembrane region" description="Helical" evidence="1">
    <location>
        <begin position="6"/>
        <end position="23"/>
    </location>
</feature>
<evidence type="ECO:0000259" key="2">
    <source>
        <dbReference type="Pfam" id="PF13473"/>
    </source>
</evidence>
<dbReference type="InterPro" id="IPR008972">
    <property type="entry name" value="Cupredoxin"/>
</dbReference>
<name>A0A0W0YZ72_LEGSP</name>
<protein>
    <recommendedName>
        <fullName evidence="2">EfeO-type cupredoxin-like domain-containing protein</fullName>
    </recommendedName>
</protein>
<sequence>MITLTVNLIGFCLVGLIIWWFILKKPKSTRLVNNAIQVVVDEGVYEPSILKAREGKMITLEFIRKDKSPCAQVVVFNTLDISQELKVNKLTKITINSLKSGTYPFSCQMGMYQGSLIVE</sequence>
<keyword evidence="1" id="KW-0472">Membrane</keyword>
<feature type="domain" description="EfeO-type cupredoxin-like" evidence="2">
    <location>
        <begin position="15"/>
        <end position="118"/>
    </location>
</feature>
<accession>A0A0W0YZ72</accession>
<evidence type="ECO:0000313" key="4">
    <source>
        <dbReference type="Proteomes" id="UP000054877"/>
    </source>
</evidence>
<dbReference type="AlphaFoldDB" id="A0A0W0YZ72"/>
<dbReference type="SUPFAM" id="SSF49503">
    <property type="entry name" value="Cupredoxins"/>
    <property type="match status" value="1"/>
</dbReference>
<gene>
    <name evidence="3" type="ORF">Lspi_2052</name>
</gene>
<evidence type="ECO:0000256" key="1">
    <source>
        <dbReference type="SAM" id="Phobius"/>
    </source>
</evidence>
<dbReference type="Gene3D" id="2.60.40.420">
    <property type="entry name" value="Cupredoxins - blue copper proteins"/>
    <property type="match status" value="1"/>
</dbReference>
<keyword evidence="4" id="KW-1185">Reference proteome</keyword>
<dbReference type="EMBL" id="LNYX01000030">
    <property type="protein sequence ID" value="KTD62202.1"/>
    <property type="molecule type" value="Genomic_DNA"/>
</dbReference>
<dbReference type="RefSeq" id="WP_058483966.1">
    <property type="nucleotide sequence ID" value="NZ_CAAAII010000004.1"/>
</dbReference>
<keyword evidence="1" id="KW-0812">Transmembrane</keyword>
<evidence type="ECO:0000313" key="3">
    <source>
        <dbReference type="EMBL" id="KTD62202.1"/>
    </source>
</evidence>